<comment type="caution">
    <text evidence="2">The sequence shown here is derived from an EMBL/GenBank/DDBJ whole genome shotgun (WGS) entry which is preliminary data.</text>
</comment>
<dbReference type="InterPro" id="IPR029021">
    <property type="entry name" value="Prot-tyrosine_phosphatase-like"/>
</dbReference>
<protein>
    <submittedName>
        <fullName evidence="2">Dual specificity protein phosphatase family protein</fullName>
    </submittedName>
</protein>
<dbReference type="InterPro" id="IPR000340">
    <property type="entry name" value="Dual-sp_phosphatase_cat-dom"/>
</dbReference>
<dbReference type="PROSITE" id="PS00383">
    <property type="entry name" value="TYR_PHOSPHATASE_1"/>
    <property type="match status" value="1"/>
</dbReference>
<dbReference type="Proteomes" id="UP000715781">
    <property type="component" value="Unassembled WGS sequence"/>
</dbReference>
<dbReference type="AlphaFoldDB" id="A0A951UJJ5"/>
<feature type="domain" description="Tyrosine specific protein phosphatases" evidence="1">
    <location>
        <begin position="92"/>
        <end position="144"/>
    </location>
</feature>
<accession>A0A951UJJ5</accession>
<sequence>MTRNTYKFAAAWEDEPIVFGASRPGYSNQQVSDWIEFMKKQNIQRVCCLLPQKQLTLYSNLLGIYQQEFGKQQVCWAPITDFQFANLEMLTQRIIPFLVAADKQSEKVVVHCSGGIGRTGHVLAAWLVSIRGFSNKDALAAVKRTGRNPYEAAIASMFTFKNPLKAIQELNVLLNDCRLVVCSTNPDEFS</sequence>
<dbReference type="SUPFAM" id="SSF52799">
    <property type="entry name" value="(Phosphotyrosine protein) phosphatases II"/>
    <property type="match status" value="1"/>
</dbReference>
<dbReference type="Gene3D" id="3.90.190.10">
    <property type="entry name" value="Protein tyrosine phosphatase superfamily"/>
    <property type="match status" value="1"/>
</dbReference>
<reference evidence="2" key="1">
    <citation type="submission" date="2021-05" db="EMBL/GenBank/DDBJ databases">
        <authorList>
            <person name="Pietrasiak N."/>
            <person name="Ward R."/>
            <person name="Stajich J.E."/>
            <person name="Kurbessoian T."/>
        </authorList>
    </citation>
    <scope>NUCLEOTIDE SEQUENCE</scope>
    <source>
        <strain evidence="2">JT2-VF2</strain>
    </source>
</reference>
<evidence type="ECO:0000313" key="3">
    <source>
        <dbReference type="Proteomes" id="UP000715781"/>
    </source>
</evidence>
<dbReference type="PROSITE" id="PS50056">
    <property type="entry name" value="TYR_PHOSPHATASE_2"/>
    <property type="match status" value="1"/>
</dbReference>
<gene>
    <name evidence="2" type="ORF">KME32_30490</name>
</gene>
<dbReference type="Pfam" id="PF00782">
    <property type="entry name" value="DSPc"/>
    <property type="match status" value="1"/>
</dbReference>
<dbReference type="InterPro" id="IPR016130">
    <property type="entry name" value="Tyr_Pase_AS"/>
</dbReference>
<name>A0A951UJJ5_9NOST</name>
<evidence type="ECO:0000313" key="2">
    <source>
        <dbReference type="EMBL" id="MBW4565339.1"/>
    </source>
</evidence>
<organism evidence="2 3">
    <name type="scientific">Mojavia pulchra JT2-VF2</name>
    <dbReference type="NCBI Taxonomy" id="287848"/>
    <lineage>
        <taxon>Bacteria</taxon>
        <taxon>Bacillati</taxon>
        <taxon>Cyanobacteriota</taxon>
        <taxon>Cyanophyceae</taxon>
        <taxon>Nostocales</taxon>
        <taxon>Nostocaceae</taxon>
    </lineage>
</organism>
<evidence type="ECO:0000259" key="1">
    <source>
        <dbReference type="PROSITE" id="PS50056"/>
    </source>
</evidence>
<dbReference type="InterPro" id="IPR000387">
    <property type="entry name" value="Tyr_Pase_dom"/>
</dbReference>
<proteinExistence type="predicted"/>
<reference evidence="2" key="2">
    <citation type="journal article" date="2022" name="Microbiol. Resour. Announc.">
        <title>Metagenome Sequencing to Explore Phylogenomics of Terrestrial Cyanobacteria.</title>
        <authorList>
            <person name="Ward R.D."/>
            <person name="Stajich J.E."/>
            <person name="Johansen J.R."/>
            <person name="Huntemann M."/>
            <person name="Clum A."/>
            <person name="Foster B."/>
            <person name="Foster B."/>
            <person name="Roux S."/>
            <person name="Palaniappan K."/>
            <person name="Varghese N."/>
            <person name="Mukherjee S."/>
            <person name="Reddy T.B.K."/>
            <person name="Daum C."/>
            <person name="Copeland A."/>
            <person name="Chen I.A."/>
            <person name="Ivanova N.N."/>
            <person name="Kyrpides N.C."/>
            <person name="Shapiro N."/>
            <person name="Eloe-Fadrosh E.A."/>
            <person name="Pietrasiak N."/>
        </authorList>
    </citation>
    <scope>NUCLEOTIDE SEQUENCE</scope>
    <source>
        <strain evidence="2">JT2-VF2</strain>
    </source>
</reference>
<dbReference type="EMBL" id="JAHHHN010000035">
    <property type="protein sequence ID" value="MBW4565339.1"/>
    <property type="molecule type" value="Genomic_DNA"/>
</dbReference>